<dbReference type="AlphaFoldDB" id="A0A1U9JW99"/>
<name>A0A1U9JW99_9HYPH</name>
<evidence type="ECO:0000256" key="3">
    <source>
        <dbReference type="ARBA" id="ARBA00055068"/>
    </source>
</evidence>
<keyword evidence="7" id="KW-1185">Reference proteome</keyword>
<comment type="pathway">
    <text evidence="4">Amine and polyamine degradation; putrescine degradation; 4-aminobutanoate from putrescine: step 4/4.</text>
</comment>
<evidence type="ECO:0000256" key="4">
    <source>
        <dbReference type="ARBA" id="ARBA00060634"/>
    </source>
</evidence>
<evidence type="ECO:0000256" key="1">
    <source>
        <dbReference type="ARBA" id="ARBA00011083"/>
    </source>
</evidence>
<dbReference type="PROSITE" id="PS51273">
    <property type="entry name" value="GATASE_TYPE_1"/>
    <property type="match status" value="1"/>
</dbReference>
<dbReference type="KEGG" id="thd:BHV28_14280"/>
<keyword evidence="6" id="KW-0315">Glutamine amidotransferase</keyword>
<gene>
    <name evidence="6" type="ORF">BHV28_14280</name>
</gene>
<dbReference type="SUPFAM" id="SSF52317">
    <property type="entry name" value="Class I glutamine amidotransferase-like"/>
    <property type="match status" value="1"/>
</dbReference>
<comment type="function">
    <text evidence="3">Involved in the breakdown of putrescine via hydrolysis of the gamma-glutamyl linkage of gamma-glutamyl-gamma-aminobutyrate.</text>
</comment>
<sequence>MSGHSQPLIAIPANSFPYEDHIRHGVQAQYLAAALDVAGVTPLLVPALGEKLDIAAILDSVDGILITGARSNVHPAHYGEAETAAHAPFDPGRDATTLPLIRMALARGIPLLAICRGMQELNVALGGTLLSHVQELPGRDDHRAPENALPDERYTLRQKVSVRKNSRLAAIVGAGDILVNSVHEQAIGELAPAVTVEATAPDGTIEAISVRDAKDFALGLQWHPEYWATSDKPSNAIFKSFGAAVYNCHARKTSPRNQK</sequence>
<dbReference type="GO" id="GO:0033969">
    <property type="term" value="F:gamma-glutamyl-gamma-aminobutyrate hydrolase activity"/>
    <property type="evidence" value="ECO:0007669"/>
    <property type="project" value="UniProtKB-EC"/>
</dbReference>
<dbReference type="EMBL" id="CP017315">
    <property type="protein sequence ID" value="AQS42111.1"/>
    <property type="molecule type" value="Genomic_DNA"/>
</dbReference>
<dbReference type="GO" id="GO:0016740">
    <property type="term" value="F:transferase activity"/>
    <property type="evidence" value="ECO:0007669"/>
    <property type="project" value="UniProtKB-KW"/>
</dbReference>
<dbReference type="PANTHER" id="PTHR43235:SF1">
    <property type="entry name" value="GLUTAMINE AMIDOTRANSFERASE PB2B2.05-RELATED"/>
    <property type="match status" value="1"/>
</dbReference>
<dbReference type="InterPro" id="IPR044668">
    <property type="entry name" value="PuuD-like"/>
</dbReference>
<evidence type="ECO:0000256" key="5">
    <source>
        <dbReference type="ARBA" id="ARBA00066788"/>
    </source>
</evidence>
<accession>A0A1U9JW99</accession>
<proteinExistence type="inferred from homology"/>
<dbReference type="GO" id="GO:0005829">
    <property type="term" value="C:cytosol"/>
    <property type="evidence" value="ECO:0007669"/>
    <property type="project" value="TreeGrafter"/>
</dbReference>
<reference evidence="6 7" key="2">
    <citation type="journal article" date="2016" name="Sci. Rep.">
        <title>The genome of Rhizobiales bacteria in predatory ants reveals urease gene functions but no genes for nitrogen fixation.</title>
        <authorList>
            <person name="Neuvonen M.M."/>
            <person name="Tamarit D."/>
            <person name="Naslund K."/>
            <person name="Liebig J."/>
            <person name="Feldhaar H."/>
            <person name="Moran N.A."/>
            <person name="Guy L."/>
            <person name="Andersson S.G."/>
        </authorList>
    </citation>
    <scope>NUCLEOTIDE SEQUENCE [LARGE SCALE GENOMIC DNA]</scope>
    <source>
        <strain evidence="6 7">Hsal</strain>
    </source>
</reference>
<dbReference type="Pfam" id="PF07722">
    <property type="entry name" value="Peptidase_C26"/>
    <property type="match status" value="1"/>
</dbReference>
<dbReference type="Gene3D" id="3.40.50.880">
    <property type="match status" value="1"/>
</dbReference>
<dbReference type="CDD" id="cd01745">
    <property type="entry name" value="GATase1_2"/>
    <property type="match status" value="1"/>
</dbReference>
<reference evidence="6 7" key="1">
    <citation type="journal article" date="2010" name="Science">
        <title>Genomic comparison of the ants Camponotus floridanus and Harpegnathos saltator.</title>
        <authorList>
            <person name="Bonasio R."/>
            <person name="Zhang G."/>
            <person name="Ye C."/>
            <person name="Mutti N.S."/>
            <person name="Fang X."/>
            <person name="Qin N."/>
            <person name="Donahue G."/>
            <person name="Yang P."/>
            <person name="Li Q."/>
            <person name="Li C."/>
            <person name="Zhang P."/>
            <person name="Huang Z."/>
            <person name="Berger S.L."/>
            <person name="Reinberg D."/>
            <person name="Wang J."/>
            <person name="Liebig J."/>
        </authorList>
    </citation>
    <scope>NUCLEOTIDE SEQUENCE [LARGE SCALE GENOMIC DNA]</scope>
    <source>
        <strain evidence="6 7">Hsal</strain>
    </source>
</reference>
<comment type="catalytic activity">
    <reaction evidence="2">
        <text>4-(gamma-L-glutamylamino)butanoate + H2O = 4-aminobutanoate + L-glutamate</text>
        <dbReference type="Rhea" id="RHEA:19737"/>
        <dbReference type="ChEBI" id="CHEBI:15377"/>
        <dbReference type="ChEBI" id="CHEBI:29985"/>
        <dbReference type="ChEBI" id="CHEBI:58800"/>
        <dbReference type="ChEBI" id="CHEBI:59888"/>
        <dbReference type="EC" id="3.5.1.94"/>
    </reaction>
</comment>
<protein>
    <recommendedName>
        <fullName evidence="5">gamma-glutamyl-gamma-aminobutyrate hydrolase</fullName>
        <ecNumber evidence="5">3.5.1.94</ecNumber>
    </recommendedName>
</protein>
<evidence type="ECO:0000313" key="7">
    <source>
        <dbReference type="Proteomes" id="UP000188912"/>
    </source>
</evidence>
<dbReference type="Proteomes" id="UP000188912">
    <property type="component" value="Chromosome"/>
</dbReference>
<dbReference type="FunFam" id="3.40.50.880:FF:000030">
    <property type="entry name" value="Gamma-glutamyl-gamma-aminobutyrate hydrolase PuuD"/>
    <property type="match status" value="1"/>
</dbReference>
<dbReference type="EC" id="3.5.1.94" evidence="5"/>
<dbReference type="InterPro" id="IPR011697">
    <property type="entry name" value="Peptidase_C26"/>
</dbReference>
<evidence type="ECO:0000313" key="6">
    <source>
        <dbReference type="EMBL" id="AQS42111.1"/>
    </source>
</evidence>
<dbReference type="GO" id="GO:0006598">
    <property type="term" value="P:polyamine catabolic process"/>
    <property type="evidence" value="ECO:0007669"/>
    <property type="project" value="TreeGrafter"/>
</dbReference>
<dbReference type="STRING" id="1902579.BHV28_14280"/>
<organism evidence="6 7">
    <name type="scientific">Candidatus Tokpelaia hoelldobleri</name>
    <dbReference type="NCBI Taxonomy" id="1902579"/>
    <lineage>
        <taxon>Bacteria</taxon>
        <taxon>Pseudomonadati</taxon>
        <taxon>Pseudomonadota</taxon>
        <taxon>Alphaproteobacteria</taxon>
        <taxon>Hyphomicrobiales</taxon>
        <taxon>Candidatus Tokpelaia</taxon>
    </lineage>
</organism>
<dbReference type="PANTHER" id="PTHR43235">
    <property type="entry name" value="GLUTAMINE AMIDOTRANSFERASE PB2B2.05-RELATED"/>
    <property type="match status" value="1"/>
</dbReference>
<dbReference type="InterPro" id="IPR029062">
    <property type="entry name" value="Class_I_gatase-like"/>
</dbReference>
<evidence type="ECO:0000256" key="2">
    <source>
        <dbReference type="ARBA" id="ARBA00052718"/>
    </source>
</evidence>
<comment type="similarity">
    <text evidence="1">Belongs to the peptidase C26 family.</text>
</comment>